<dbReference type="InterPro" id="IPR046960">
    <property type="entry name" value="PPR_At4g14850-like_plant"/>
</dbReference>
<dbReference type="GO" id="GO:0003723">
    <property type="term" value="F:RNA binding"/>
    <property type="evidence" value="ECO:0007669"/>
    <property type="project" value="InterPro"/>
</dbReference>
<reference evidence="3 4" key="1">
    <citation type="submission" date="2024-01" db="EMBL/GenBank/DDBJ databases">
        <title>Genome assemblies of Stephania.</title>
        <authorList>
            <person name="Yang L."/>
        </authorList>
    </citation>
    <scope>NUCLEOTIDE SEQUENCE [LARGE SCALE GENOMIC DNA]</scope>
    <source>
        <strain evidence="3">JXDWG</strain>
        <tissue evidence="3">Leaf</tissue>
    </source>
</reference>
<dbReference type="FunFam" id="1.25.40.10:FF:000694">
    <property type="entry name" value="Pentatricopeptide repeat-containing protein At3g50420"/>
    <property type="match status" value="1"/>
</dbReference>
<comment type="caution">
    <text evidence="3">The sequence shown here is derived from an EMBL/GenBank/DDBJ whole genome shotgun (WGS) entry which is preliminary data.</text>
</comment>
<gene>
    <name evidence="3" type="ORF">Scep_020478</name>
</gene>
<dbReference type="GO" id="GO:0099402">
    <property type="term" value="P:plant organ development"/>
    <property type="evidence" value="ECO:0007669"/>
    <property type="project" value="UniProtKB-ARBA"/>
</dbReference>
<dbReference type="Pfam" id="PF01535">
    <property type="entry name" value="PPR"/>
    <property type="match status" value="4"/>
</dbReference>
<feature type="repeat" description="PPR" evidence="2">
    <location>
        <begin position="512"/>
        <end position="546"/>
    </location>
</feature>
<dbReference type="InterPro" id="IPR002885">
    <property type="entry name" value="PPR_rpt"/>
</dbReference>
<feature type="repeat" description="PPR" evidence="2">
    <location>
        <begin position="173"/>
        <end position="207"/>
    </location>
</feature>
<proteinExistence type="predicted"/>
<dbReference type="AlphaFoldDB" id="A0AAP0NP12"/>
<feature type="repeat" description="PPR" evidence="2">
    <location>
        <begin position="37"/>
        <end position="71"/>
    </location>
</feature>
<dbReference type="Pfam" id="PF13041">
    <property type="entry name" value="PPR_2"/>
    <property type="match status" value="3"/>
</dbReference>
<dbReference type="SUPFAM" id="SSF48452">
    <property type="entry name" value="TPR-like"/>
    <property type="match status" value="1"/>
</dbReference>
<dbReference type="FunFam" id="1.25.40.10:FF:000158">
    <property type="entry name" value="pentatricopeptide repeat-containing protein At2g33680"/>
    <property type="match status" value="1"/>
</dbReference>
<evidence type="ECO:0008006" key="5">
    <source>
        <dbReference type="Google" id="ProtNLM"/>
    </source>
</evidence>
<feature type="repeat" description="PPR" evidence="2">
    <location>
        <begin position="274"/>
        <end position="309"/>
    </location>
</feature>
<feature type="repeat" description="PPR" evidence="2">
    <location>
        <begin position="477"/>
        <end position="511"/>
    </location>
</feature>
<dbReference type="Pfam" id="PF20431">
    <property type="entry name" value="E_motif"/>
    <property type="match status" value="1"/>
</dbReference>
<evidence type="ECO:0000313" key="4">
    <source>
        <dbReference type="Proteomes" id="UP001419268"/>
    </source>
</evidence>
<organism evidence="3 4">
    <name type="scientific">Stephania cephalantha</name>
    <dbReference type="NCBI Taxonomy" id="152367"/>
    <lineage>
        <taxon>Eukaryota</taxon>
        <taxon>Viridiplantae</taxon>
        <taxon>Streptophyta</taxon>
        <taxon>Embryophyta</taxon>
        <taxon>Tracheophyta</taxon>
        <taxon>Spermatophyta</taxon>
        <taxon>Magnoliopsida</taxon>
        <taxon>Ranunculales</taxon>
        <taxon>Menispermaceae</taxon>
        <taxon>Menispermoideae</taxon>
        <taxon>Cissampelideae</taxon>
        <taxon>Stephania</taxon>
    </lineage>
</organism>
<sequence>MSINDVSSCLIKLIQRCTVIRKARELHAHVITSEATRPFVYNNVISMYAKCGSVEDSQKVFDEMRERNVVSYNALIAAYSRIPTRAVSCFRLRLMMMALEEGVIGPNGSTFSSLIQAASSLEDLLRGAMLHGQVVKVGFMSDLWVQTSLLGMYSYCGDLESAKVLHYGMVDKDDVAWNSMIFGCLKNNEIERGLQIFHSRLRSGLKPTNSTYSMVLNGCSKLGDYGNGRIIHAHVLKQDQPPDLPLQNALVHMYSSCGDTESALIVFRRCEVPDLVSWNSIIAGCSENENGEEAMFLFIELCRTSSLQPDEYTFAAVISAIGNLSAAVFGKPLHAQVSKAGFESSVFVGSTLVSMYFKNDESDSAQKIFHSITQKDIVLWTEMISSHTRLGESEDAIKYFYQMQMAGHIPDSFAISSALSACADLVTIKQGEMIHSLALKAGCDKEICVSGSLVDMYAKNGDLRAAHSVFQRVADPDLKCWNAMLGGYSNHGRAEMAIQMFDEILKNNFRPDDVTFVSLLSACSHSGMVVQAKFFWNYMKENNLAIGPKHYSCMVSLLSRAGLLQEAKDIIIEVPFSEHILALWRILLSSCMVFKNLELGLHAAEEILRLDAEDGATLILLSNLYAALERWDAVSEMRRMIRGMSLEKDPGLSWIEIMNKTHVFTSDDQTHPRLDEVQLELQRLQSNMRKSEMVDVDMAATAATPESIDYVLETAE</sequence>
<feature type="repeat" description="PPR" evidence="2">
    <location>
        <begin position="376"/>
        <end position="410"/>
    </location>
</feature>
<accession>A0AAP0NP12</accession>
<dbReference type="InterPro" id="IPR046848">
    <property type="entry name" value="E_motif"/>
</dbReference>
<dbReference type="PANTHER" id="PTHR47926:SF356">
    <property type="entry name" value="(WILD MALAYSIAN BANANA) HYPOTHETICAL PROTEIN"/>
    <property type="match status" value="1"/>
</dbReference>
<dbReference type="EMBL" id="JBBNAG010000008">
    <property type="protein sequence ID" value="KAK9112959.1"/>
    <property type="molecule type" value="Genomic_DNA"/>
</dbReference>
<dbReference type="NCBIfam" id="TIGR00756">
    <property type="entry name" value="PPR"/>
    <property type="match status" value="4"/>
</dbReference>
<dbReference type="Gene3D" id="1.25.40.10">
    <property type="entry name" value="Tetratricopeptide repeat domain"/>
    <property type="match status" value="5"/>
</dbReference>
<dbReference type="GO" id="GO:0009451">
    <property type="term" value="P:RNA modification"/>
    <property type="evidence" value="ECO:0007669"/>
    <property type="project" value="InterPro"/>
</dbReference>
<evidence type="ECO:0000256" key="2">
    <source>
        <dbReference type="PROSITE-ProRule" id="PRU00708"/>
    </source>
</evidence>
<dbReference type="FunFam" id="1.25.40.10:FF:000351">
    <property type="entry name" value="Pentatricopeptide repeat-containing protein"/>
    <property type="match status" value="1"/>
</dbReference>
<evidence type="ECO:0000313" key="3">
    <source>
        <dbReference type="EMBL" id="KAK9112959.1"/>
    </source>
</evidence>
<dbReference type="Proteomes" id="UP001419268">
    <property type="component" value="Unassembled WGS sequence"/>
</dbReference>
<keyword evidence="4" id="KW-1185">Reference proteome</keyword>
<keyword evidence="1" id="KW-0677">Repeat</keyword>
<name>A0AAP0NP12_9MAGN</name>
<dbReference type="PROSITE" id="PS51375">
    <property type="entry name" value="PPR"/>
    <property type="match status" value="6"/>
</dbReference>
<dbReference type="PANTHER" id="PTHR47926">
    <property type="entry name" value="PENTATRICOPEPTIDE REPEAT-CONTAINING PROTEIN"/>
    <property type="match status" value="1"/>
</dbReference>
<protein>
    <recommendedName>
        <fullName evidence="5">Pentatricopeptide repeat-containing protein</fullName>
    </recommendedName>
</protein>
<evidence type="ECO:0000256" key="1">
    <source>
        <dbReference type="ARBA" id="ARBA00022737"/>
    </source>
</evidence>
<dbReference type="InterPro" id="IPR011990">
    <property type="entry name" value="TPR-like_helical_dom_sf"/>
</dbReference>